<reference evidence="1 2" key="1">
    <citation type="journal article" date="2022" name="Plant J.">
        <title>Chromosome-level genome of Camellia lanceoleosa provides a valuable resource for understanding genome evolution and self-incompatibility.</title>
        <authorList>
            <person name="Gong W."/>
            <person name="Xiao S."/>
            <person name="Wang L."/>
            <person name="Liao Z."/>
            <person name="Chang Y."/>
            <person name="Mo W."/>
            <person name="Hu G."/>
            <person name="Li W."/>
            <person name="Zhao G."/>
            <person name="Zhu H."/>
            <person name="Hu X."/>
            <person name="Ji K."/>
            <person name="Xiang X."/>
            <person name="Song Q."/>
            <person name="Yuan D."/>
            <person name="Jin S."/>
            <person name="Zhang L."/>
        </authorList>
    </citation>
    <scope>NUCLEOTIDE SEQUENCE [LARGE SCALE GENOMIC DNA]</scope>
    <source>
        <strain evidence="1">SQ_2022a</strain>
    </source>
</reference>
<keyword evidence="2" id="KW-1185">Reference proteome</keyword>
<dbReference type="EMBL" id="CM045771">
    <property type="protein sequence ID" value="KAI7989742.1"/>
    <property type="molecule type" value="Genomic_DNA"/>
</dbReference>
<proteinExistence type="predicted"/>
<accession>A0ACC0FLT9</accession>
<organism evidence="1 2">
    <name type="scientific">Camellia lanceoleosa</name>
    <dbReference type="NCBI Taxonomy" id="1840588"/>
    <lineage>
        <taxon>Eukaryota</taxon>
        <taxon>Viridiplantae</taxon>
        <taxon>Streptophyta</taxon>
        <taxon>Embryophyta</taxon>
        <taxon>Tracheophyta</taxon>
        <taxon>Spermatophyta</taxon>
        <taxon>Magnoliopsida</taxon>
        <taxon>eudicotyledons</taxon>
        <taxon>Gunneridae</taxon>
        <taxon>Pentapetalae</taxon>
        <taxon>asterids</taxon>
        <taxon>Ericales</taxon>
        <taxon>Theaceae</taxon>
        <taxon>Camellia</taxon>
    </lineage>
</organism>
<protein>
    <submittedName>
        <fullName evidence="1">Ubiquitin-conjugating enzyme E2 27</fullName>
    </submittedName>
</protein>
<evidence type="ECO:0000313" key="2">
    <source>
        <dbReference type="Proteomes" id="UP001060215"/>
    </source>
</evidence>
<gene>
    <name evidence="1" type="ORF">LOK49_LG13G01676</name>
</gene>
<comment type="caution">
    <text evidence="1">The sequence shown here is derived from an EMBL/GenBank/DDBJ whole genome shotgun (WGS) entry which is preliminary data.</text>
</comment>
<evidence type="ECO:0000313" key="1">
    <source>
        <dbReference type="EMBL" id="KAI7989742.1"/>
    </source>
</evidence>
<name>A0ACC0FLT9_9ERIC</name>
<dbReference type="Proteomes" id="UP001060215">
    <property type="component" value="Chromosome 14"/>
</dbReference>
<sequence>MVDFARVQKELQECNKDNDVSGISIKPKGDNLTAGTIPGPLATPYEGGTFNIDIILPDGCPFVPPRMQFATKVWTENGQRSYVEGQVDYIDYNDRERMSLLILVECAQMDVNVEEWDWEYNTTEWSIYEPSVDGDKHSSNSTSEPEYEVFVDSDYSLNEEPMAGVDQYASKPPENSHVQDFSEPESEE</sequence>